<evidence type="ECO:0000313" key="11">
    <source>
        <dbReference type="Proteomes" id="UP001333110"/>
    </source>
</evidence>
<dbReference type="GO" id="GO:0001755">
    <property type="term" value="P:neural crest cell migration"/>
    <property type="evidence" value="ECO:0007669"/>
    <property type="project" value="TreeGrafter"/>
</dbReference>
<evidence type="ECO:0000256" key="6">
    <source>
        <dbReference type="ARBA" id="ARBA00023319"/>
    </source>
</evidence>
<evidence type="ECO:0000256" key="3">
    <source>
        <dbReference type="ARBA" id="ARBA00022782"/>
    </source>
</evidence>
<feature type="domain" description="Sema" evidence="9">
    <location>
        <begin position="1"/>
        <end position="265"/>
    </location>
</feature>
<keyword evidence="5" id="KW-0325">Glycoprotein</keyword>
<gene>
    <name evidence="10" type="ORF">QYF61_014951</name>
</gene>
<protein>
    <recommendedName>
        <fullName evidence="9">Sema domain-containing protein</fullName>
    </recommendedName>
</protein>
<evidence type="ECO:0000256" key="4">
    <source>
        <dbReference type="ARBA" id="ARBA00022902"/>
    </source>
</evidence>
<keyword evidence="6" id="KW-0393">Immunoglobulin domain</keyword>
<dbReference type="SUPFAM" id="SSF101912">
    <property type="entry name" value="Sema domain"/>
    <property type="match status" value="1"/>
</dbReference>
<dbReference type="GO" id="GO:0008045">
    <property type="term" value="P:motor neuron axon guidance"/>
    <property type="evidence" value="ECO:0007669"/>
    <property type="project" value="TreeGrafter"/>
</dbReference>
<accession>A0AAN7NDP6</accession>
<dbReference type="PROSITE" id="PS51004">
    <property type="entry name" value="SEMA"/>
    <property type="match status" value="1"/>
</dbReference>
<evidence type="ECO:0000256" key="2">
    <source>
        <dbReference type="ARBA" id="ARBA00022729"/>
    </source>
</evidence>
<dbReference type="InterPro" id="IPR001627">
    <property type="entry name" value="Semap_dom"/>
</dbReference>
<dbReference type="InterPro" id="IPR015943">
    <property type="entry name" value="WD40/YVTN_repeat-like_dom_sf"/>
</dbReference>
<organism evidence="10 11">
    <name type="scientific">Mycteria americana</name>
    <name type="common">Wood stork</name>
    <dbReference type="NCBI Taxonomy" id="33587"/>
    <lineage>
        <taxon>Eukaryota</taxon>
        <taxon>Metazoa</taxon>
        <taxon>Chordata</taxon>
        <taxon>Craniata</taxon>
        <taxon>Vertebrata</taxon>
        <taxon>Euteleostomi</taxon>
        <taxon>Archelosauria</taxon>
        <taxon>Archosauria</taxon>
        <taxon>Dinosauria</taxon>
        <taxon>Saurischia</taxon>
        <taxon>Theropoda</taxon>
        <taxon>Coelurosauria</taxon>
        <taxon>Aves</taxon>
        <taxon>Neognathae</taxon>
        <taxon>Neoaves</taxon>
        <taxon>Aequornithes</taxon>
        <taxon>Ciconiiformes</taxon>
        <taxon>Ciconiidae</taxon>
        <taxon>Mycteria</taxon>
    </lineage>
</organism>
<dbReference type="AlphaFoldDB" id="A0AAN7NDP6"/>
<dbReference type="GO" id="GO:0045499">
    <property type="term" value="F:chemorepellent activity"/>
    <property type="evidence" value="ECO:0007669"/>
    <property type="project" value="TreeGrafter"/>
</dbReference>
<comment type="caution">
    <text evidence="7">Lacks conserved residue(s) required for the propagation of feature annotation.</text>
</comment>
<evidence type="ECO:0000259" key="9">
    <source>
        <dbReference type="PROSITE" id="PS51004"/>
    </source>
</evidence>
<comment type="caution">
    <text evidence="10">The sequence shown here is derived from an EMBL/GenBank/DDBJ whole genome shotgun (WGS) entry which is preliminary data.</text>
</comment>
<dbReference type="Pfam" id="PF01403">
    <property type="entry name" value="Sema"/>
    <property type="match status" value="1"/>
</dbReference>
<dbReference type="Gene3D" id="2.130.10.10">
    <property type="entry name" value="YVTN repeat-like/Quinoprotein amine dehydrogenase"/>
    <property type="match status" value="1"/>
</dbReference>
<dbReference type="PANTHER" id="PTHR11036:SF23">
    <property type="entry name" value="SEMAPHORIN-3A"/>
    <property type="match status" value="1"/>
</dbReference>
<evidence type="ECO:0000256" key="8">
    <source>
        <dbReference type="SAM" id="MobiDB-lite"/>
    </source>
</evidence>
<dbReference type="GO" id="GO:0098978">
    <property type="term" value="C:glutamatergic synapse"/>
    <property type="evidence" value="ECO:0007669"/>
    <property type="project" value="TreeGrafter"/>
</dbReference>
<evidence type="ECO:0000256" key="1">
    <source>
        <dbReference type="ARBA" id="ARBA00022473"/>
    </source>
</evidence>
<evidence type="ECO:0000256" key="5">
    <source>
        <dbReference type="ARBA" id="ARBA00023180"/>
    </source>
</evidence>
<dbReference type="InterPro" id="IPR036352">
    <property type="entry name" value="Semap_dom_sf"/>
</dbReference>
<dbReference type="GO" id="GO:0071526">
    <property type="term" value="P:semaphorin-plexin signaling pathway"/>
    <property type="evidence" value="ECO:0007669"/>
    <property type="project" value="TreeGrafter"/>
</dbReference>
<sequence>MPKRKQRLQGASKCPQNLRTSESKTGDPVVHLYEKGPNAIDTHFDELQDVFLMNSKDPKNPVVYGVFTTSSNIFKGSAVCMYSMTDVRRVFLGPYAHQDGPNYQWVPYQGQVPYPRPGTCPSKTFGGFDSTKDLPDEVTTFARSHPAMYNPVPINNRPIMIKTDMDYQFTQIVVDRVDAEDGQYDVMSLLDAKTSTPPNTEAQTTEARIHIVASNLEEAFNTIFGNCSTNAEQPQLSQPVFIGEVLQASDHLGGPPLDSLQQVQVLLMLGAPELDAVLQVGSPKSGVEGENHLPRLLVTLLLMRPRRRLAFWAASTRCQVMLSFTSANTPESFSAGLLSLHSPPSLYLCLGLPQPMWQDLALGLVELHEVLTGPPLKLVKVPLGSIPFLQRVHCITQLCVVGKLAEGALNPTVHVTDKDVKQCRSQYRPLRNTTRHWSPLGHQAVDHNSLSASIQPVPHPPSGPSVKSMSLQFRDKDVMQDSVKCFAQVQADDISCSSLIHQRCNAVVEGHQICQAQFALSEVWQGLQKLSRKRPKGSSRRWLRNA</sequence>
<reference evidence="10 11" key="1">
    <citation type="journal article" date="2023" name="J. Hered.">
        <title>Chromosome-level genome of the wood stork (Mycteria americana) provides insight into avian chromosome evolution.</title>
        <authorList>
            <person name="Flamio R. Jr."/>
            <person name="Ramstad K.M."/>
        </authorList>
    </citation>
    <scope>NUCLEOTIDE SEQUENCE [LARGE SCALE GENOMIC DNA]</scope>
    <source>
        <strain evidence="10">JAX WOST 10</strain>
    </source>
</reference>
<dbReference type="GO" id="GO:0030335">
    <property type="term" value="P:positive regulation of cell migration"/>
    <property type="evidence" value="ECO:0007669"/>
    <property type="project" value="TreeGrafter"/>
</dbReference>
<keyword evidence="2" id="KW-0732">Signal</keyword>
<keyword evidence="1" id="KW-0217">Developmental protein</keyword>
<evidence type="ECO:0000256" key="7">
    <source>
        <dbReference type="PROSITE-ProRule" id="PRU00352"/>
    </source>
</evidence>
<name>A0AAN7NDP6_MYCAM</name>
<feature type="region of interest" description="Disordered" evidence="8">
    <location>
        <begin position="1"/>
        <end position="28"/>
    </location>
</feature>
<dbReference type="GO" id="GO:0030424">
    <property type="term" value="C:axon"/>
    <property type="evidence" value="ECO:0007669"/>
    <property type="project" value="TreeGrafter"/>
</dbReference>
<evidence type="ECO:0000313" key="10">
    <source>
        <dbReference type="EMBL" id="KAK4813652.1"/>
    </source>
</evidence>
<dbReference type="Proteomes" id="UP001333110">
    <property type="component" value="Unassembled WGS sequence"/>
</dbReference>
<dbReference type="GO" id="GO:0030215">
    <property type="term" value="F:semaphorin receptor binding"/>
    <property type="evidence" value="ECO:0007669"/>
    <property type="project" value="InterPro"/>
</dbReference>
<dbReference type="EMBL" id="JAUNZN010000012">
    <property type="protein sequence ID" value="KAK4813652.1"/>
    <property type="molecule type" value="Genomic_DNA"/>
</dbReference>
<dbReference type="InterPro" id="IPR027231">
    <property type="entry name" value="Semaphorin"/>
</dbReference>
<keyword evidence="11" id="KW-1185">Reference proteome</keyword>
<dbReference type="PANTHER" id="PTHR11036">
    <property type="entry name" value="SEMAPHORIN"/>
    <property type="match status" value="1"/>
</dbReference>
<dbReference type="SMART" id="SM00630">
    <property type="entry name" value="Sema"/>
    <property type="match status" value="1"/>
</dbReference>
<dbReference type="GO" id="GO:0005615">
    <property type="term" value="C:extracellular space"/>
    <property type="evidence" value="ECO:0007669"/>
    <property type="project" value="TreeGrafter"/>
</dbReference>
<keyword evidence="3" id="KW-0221">Differentiation</keyword>
<keyword evidence="4" id="KW-0524">Neurogenesis</keyword>
<proteinExistence type="predicted"/>
<dbReference type="GO" id="GO:0005886">
    <property type="term" value="C:plasma membrane"/>
    <property type="evidence" value="ECO:0007669"/>
    <property type="project" value="TreeGrafter"/>
</dbReference>
<dbReference type="GO" id="GO:0038191">
    <property type="term" value="F:neuropilin binding"/>
    <property type="evidence" value="ECO:0007669"/>
    <property type="project" value="TreeGrafter"/>
</dbReference>